<feature type="transmembrane region" description="Helical" evidence="1">
    <location>
        <begin position="124"/>
        <end position="144"/>
    </location>
</feature>
<keyword evidence="4" id="KW-1185">Reference proteome</keyword>
<dbReference type="Pfam" id="PF25231">
    <property type="entry name" value="DUF7847"/>
    <property type="match status" value="1"/>
</dbReference>
<evidence type="ECO:0000313" key="3">
    <source>
        <dbReference type="EMBL" id="CAG5007309.1"/>
    </source>
</evidence>
<sequence length="283" mass="31214">MITPQIKLLQQRDFGKKINTTFDFARQNFKPLLAALAFIAGPSALLSGVAQGVFQSNMLDLPRSMGMRENFTLYFSTGYLIVLVFSMLTSFLSFSVVVAYITLYEKGEYTITPAMVWQKIAENLVTGLTAAVVSFLLTILATLVLVLPGIYVAVCLQLFLFGIIREGLSATDALKRSYALVKTDWWATFGLLLVMSVVSAVLSFVFQIPLYIVTMLNTLGLSGELASLKPIMVFSSVLSIVGSTLVQGLIWISLGFQYFNLVEKVDRTGLWADVEQLGNPDHF</sequence>
<organism evidence="3 4">
    <name type="scientific">Dyadobacter helix</name>
    <dbReference type="NCBI Taxonomy" id="2822344"/>
    <lineage>
        <taxon>Bacteria</taxon>
        <taxon>Pseudomonadati</taxon>
        <taxon>Bacteroidota</taxon>
        <taxon>Cytophagia</taxon>
        <taxon>Cytophagales</taxon>
        <taxon>Spirosomataceae</taxon>
        <taxon>Dyadobacter</taxon>
    </lineage>
</organism>
<evidence type="ECO:0000256" key="1">
    <source>
        <dbReference type="SAM" id="Phobius"/>
    </source>
</evidence>
<dbReference type="EMBL" id="CAJRAF010000002">
    <property type="protein sequence ID" value="CAG5007309.1"/>
    <property type="molecule type" value="Genomic_DNA"/>
</dbReference>
<dbReference type="Proteomes" id="UP000680038">
    <property type="component" value="Unassembled WGS sequence"/>
</dbReference>
<keyword evidence="1" id="KW-1133">Transmembrane helix</keyword>
<evidence type="ECO:0000313" key="4">
    <source>
        <dbReference type="Proteomes" id="UP000680038"/>
    </source>
</evidence>
<feature type="transmembrane region" description="Helical" evidence="1">
    <location>
        <begin position="150"/>
        <end position="168"/>
    </location>
</feature>
<accession>A0A916N775</accession>
<proteinExistence type="predicted"/>
<gene>
    <name evidence="3" type="ORF">DYBT9275_04018</name>
</gene>
<protein>
    <recommendedName>
        <fullName evidence="2">DUF7847 domain-containing protein</fullName>
    </recommendedName>
</protein>
<feature type="transmembrane region" description="Helical" evidence="1">
    <location>
        <begin position="232"/>
        <end position="254"/>
    </location>
</feature>
<feature type="transmembrane region" description="Helical" evidence="1">
    <location>
        <begin position="32"/>
        <end position="54"/>
    </location>
</feature>
<feature type="domain" description="DUF7847" evidence="2">
    <location>
        <begin position="72"/>
        <end position="249"/>
    </location>
</feature>
<evidence type="ECO:0000259" key="2">
    <source>
        <dbReference type="Pfam" id="PF25231"/>
    </source>
</evidence>
<dbReference type="RefSeq" id="WP_215240436.1">
    <property type="nucleotide sequence ID" value="NZ_CAJRAF010000002.1"/>
</dbReference>
<comment type="caution">
    <text evidence="3">The sequence shown here is derived from an EMBL/GenBank/DDBJ whole genome shotgun (WGS) entry which is preliminary data.</text>
</comment>
<dbReference type="InterPro" id="IPR057169">
    <property type="entry name" value="DUF7847"/>
</dbReference>
<reference evidence="3" key="1">
    <citation type="submission" date="2021-04" db="EMBL/GenBank/DDBJ databases">
        <authorList>
            <person name="Rodrigo-Torres L."/>
            <person name="Arahal R. D."/>
            <person name="Lucena T."/>
        </authorList>
    </citation>
    <scope>NUCLEOTIDE SEQUENCE</scope>
    <source>
        <strain evidence="3">CECT 9275</strain>
    </source>
</reference>
<keyword evidence="1" id="KW-0812">Transmembrane</keyword>
<dbReference type="AlphaFoldDB" id="A0A916N775"/>
<keyword evidence="1" id="KW-0472">Membrane</keyword>
<feature type="transmembrane region" description="Helical" evidence="1">
    <location>
        <begin position="74"/>
        <end position="103"/>
    </location>
</feature>
<feature type="transmembrane region" description="Helical" evidence="1">
    <location>
        <begin position="189"/>
        <end position="212"/>
    </location>
</feature>
<name>A0A916N775_9BACT</name>